<name>A0ABS6AKM2_9RHOB</name>
<protein>
    <submittedName>
        <fullName evidence="2">DUF861 domain-containing protein</fullName>
    </submittedName>
</protein>
<sequence>MSDIIRINSKGISTEELAPCSAVPAEAVLIGEARETGALHLDAGKVTIGTWECTPYAEILALPDATEYSTILSGRVAITEADGGAQEFGPGDSYVLKSGFEGRFEVLETLRKIYVLIAD</sequence>
<evidence type="ECO:0000313" key="2">
    <source>
        <dbReference type="EMBL" id="MBU3030457.1"/>
    </source>
</evidence>
<organism evidence="2 3">
    <name type="scientific">Paracoccus marinaquae</name>
    <dbReference type="NCBI Taxonomy" id="2841926"/>
    <lineage>
        <taxon>Bacteria</taxon>
        <taxon>Pseudomonadati</taxon>
        <taxon>Pseudomonadota</taxon>
        <taxon>Alphaproteobacteria</taxon>
        <taxon>Rhodobacterales</taxon>
        <taxon>Paracoccaceae</taxon>
        <taxon>Paracoccus</taxon>
    </lineage>
</organism>
<accession>A0ABS6AKM2</accession>
<dbReference type="Pfam" id="PF05899">
    <property type="entry name" value="Cupin_3"/>
    <property type="match status" value="1"/>
</dbReference>
<reference evidence="2" key="1">
    <citation type="submission" date="2021-06" db="EMBL/GenBank/DDBJ databases">
        <title>Paracoccus bacterium XHP0099 sp. nov., isolated from the surface waters of the Yellow Sea.</title>
        <authorList>
            <person name="Xue H."/>
            <person name="Zhang D."/>
        </authorList>
    </citation>
    <scope>NUCLEOTIDE SEQUENCE</scope>
    <source>
        <strain evidence="2">XHP0099</strain>
    </source>
</reference>
<feature type="domain" description="(S)-ureidoglycine aminohydrolase cupin" evidence="1">
    <location>
        <begin position="44"/>
        <end position="114"/>
    </location>
</feature>
<dbReference type="PANTHER" id="PTHR40943:SF1">
    <property type="entry name" value="CYTOPLASMIC PROTEIN"/>
    <property type="match status" value="1"/>
</dbReference>
<comment type="caution">
    <text evidence="2">The sequence shown here is derived from an EMBL/GenBank/DDBJ whole genome shotgun (WGS) entry which is preliminary data.</text>
</comment>
<dbReference type="PANTHER" id="PTHR40943">
    <property type="entry name" value="CYTOPLASMIC PROTEIN-RELATED"/>
    <property type="match status" value="1"/>
</dbReference>
<dbReference type="InterPro" id="IPR008579">
    <property type="entry name" value="UGlyAH_Cupin_dom"/>
</dbReference>
<evidence type="ECO:0000313" key="3">
    <source>
        <dbReference type="Proteomes" id="UP001166191"/>
    </source>
</evidence>
<dbReference type="RefSeq" id="WP_216033133.1">
    <property type="nucleotide sequence ID" value="NZ_JAHKNG010000014.1"/>
</dbReference>
<proteinExistence type="predicted"/>
<dbReference type="Proteomes" id="UP001166191">
    <property type="component" value="Unassembled WGS sequence"/>
</dbReference>
<dbReference type="EMBL" id="JAHKNG010000014">
    <property type="protein sequence ID" value="MBU3030457.1"/>
    <property type="molecule type" value="Genomic_DNA"/>
</dbReference>
<evidence type="ECO:0000259" key="1">
    <source>
        <dbReference type="Pfam" id="PF05899"/>
    </source>
</evidence>
<keyword evidence="3" id="KW-1185">Reference proteome</keyword>
<gene>
    <name evidence="2" type="ORF">KNW02_10030</name>
</gene>